<dbReference type="CDD" id="cd06171">
    <property type="entry name" value="Sigma70_r4"/>
    <property type="match status" value="1"/>
</dbReference>
<dbReference type="NCBIfam" id="TIGR02937">
    <property type="entry name" value="sigma70-ECF"/>
    <property type="match status" value="1"/>
</dbReference>
<gene>
    <name evidence="6" type="ORF">GMBLW1_18170</name>
</gene>
<dbReference type="InterPro" id="IPR013324">
    <property type="entry name" value="RNA_pol_sigma_r3/r4-like"/>
</dbReference>
<keyword evidence="2" id="KW-0731">Sigma factor</keyword>
<dbReference type="GO" id="GO:0016987">
    <property type="term" value="F:sigma factor activity"/>
    <property type="evidence" value="ECO:0007669"/>
    <property type="project" value="UniProtKB-KW"/>
</dbReference>
<evidence type="ECO:0000256" key="3">
    <source>
        <dbReference type="ARBA" id="ARBA00023125"/>
    </source>
</evidence>
<dbReference type="InterPro" id="IPR036388">
    <property type="entry name" value="WH-like_DNA-bd_sf"/>
</dbReference>
<accession>A0A6C2YLZ5</accession>
<evidence type="ECO:0000256" key="4">
    <source>
        <dbReference type="ARBA" id="ARBA00023163"/>
    </source>
</evidence>
<evidence type="ECO:0000313" key="6">
    <source>
        <dbReference type="EMBL" id="VIP02143.1"/>
    </source>
</evidence>
<feature type="domain" description="RNA polymerase sigma-70 region 4" evidence="5">
    <location>
        <begin position="134"/>
        <end position="177"/>
    </location>
</feature>
<dbReference type="InterPro" id="IPR000943">
    <property type="entry name" value="RNA_pol_sigma70"/>
</dbReference>
<dbReference type="Pfam" id="PF04545">
    <property type="entry name" value="Sigma70_r4"/>
    <property type="match status" value="1"/>
</dbReference>
<dbReference type="InterPro" id="IPR013325">
    <property type="entry name" value="RNA_pol_sigma_r2"/>
</dbReference>
<reference evidence="6" key="1">
    <citation type="submission" date="2019-04" db="EMBL/GenBank/DDBJ databases">
        <authorList>
            <consortium name="Science for Life Laboratories"/>
        </authorList>
    </citation>
    <scope>NUCLEOTIDE SEQUENCE</scope>
    <source>
        <strain evidence="6">MBLW1</strain>
    </source>
</reference>
<dbReference type="InterPro" id="IPR007630">
    <property type="entry name" value="RNA_pol_sigma70_r4"/>
</dbReference>
<organism evidence="6">
    <name type="scientific">Tuwongella immobilis</name>
    <dbReference type="NCBI Taxonomy" id="692036"/>
    <lineage>
        <taxon>Bacteria</taxon>
        <taxon>Pseudomonadati</taxon>
        <taxon>Planctomycetota</taxon>
        <taxon>Planctomycetia</taxon>
        <taxon>Gemmatales</taxon>
        <taxon>Gemmataceae</taxon>
        <taxon>Tuwongella</taxon>
    </lineage>
</organism>
<keyword evidence="4" id="KW-0804">Transcription</keyword>
<dbReference type="Gene3D" id="1.10.1740.10">
    <property type="match status" value="1"/>
</dbReference>
<dbReference type="Proteomes" id="UP000464378">
    <property type="component" value="Chromosome"/>
</dbReference>
<dbReference type="KEGG" id="tim:GMBLW1_18170"/>
<dbReference type="InParanoid" id="A0A6C2YLZ5"/>
<dbReference type="SUPFAM" id="SSF88946">
    <property type="entry name" value="Sigma2 domain of RNA polymerase sigma factors"/>
    <property type="match status" value="1"/>
</dbReference>
<protein>
    <submittedName>
        <fullName evidence="6">Rna polymerase sigma 70:: Sigma70_r4</fullName>
    </submittedName>
</protein>
<dbReference type="InterPro" id="IPR014284">
    <property type="entry name" value="RNA_pol_sigma-70_dom"/>
</dbReference>
<proteinExistence type="predicted"/>
<keyword evidence="3" id="KW-0238">DNA-binding</keyword>
<dbReference type="Gene3D" id="1.10.10.10">
    <property type="entry name" value="Winged helix-like DNA-binding domain superfamily/Winged helix DNA-binding domain"/>
    <property type="match status" value="1"/>
</dbReference>
<dbReference type="EMBL" id="LR586016">
    <property type="protein sequence ID" value="VIP02143.1"/>
    <property type="molecule type" value="Genomic_DNA"/>
</dbReference>
<dbReference type="PRINTS" id="PR00046">
    <property type="entry name" value="SIGMA70FCT"/>
</dbReference>
<keyword evidence="1" id="KW-0805">Transcription regulation</keyword>
<dbReference type="AlphaFoldDB" id="A0A6C2YLZ5"/>
<dbReference type="GO" id="GO:0003677">
    <property type="term" value="F:DNA binding"/>
    <property type="evidence" value="ECO:0007669"/>
    <property type="project" value="UniProtKB-KW"/>
</dbReference>
<name>A0A6C2YLZ5_9BACT</name>
<evidence type="ECO:0000256" key="2">
    <source>
        <dbReference type="ARBA" id="ARBA00023082"/>
    </source>
</evidence>
<dbReference type="EMBL" id="LR593887">
    <property type="protein sequence ID" value="VTS00516.1"/>
    <property type="molecule type" value="Genomic_DNA"/>
</dbReference>
<dbReference type="RefSeq" id="WP_162657344.1">
    <property type="nucleotide sequence ID" value="NZ_LR593887.1"/>
</dbReference>
<keyword evidence="7" id="KW-1185">Reference proteome</keyword>
<sequence>MTPEQLVEKFWDGAMAVAASFVSKNRSLRQHSDELRSRASEALWRSAQRFTTEHHAEAKFWTYAKHRVHGACLDYCRELHSTWLVNGPKAKVVPFTDLANEDGFCRQPELRFSAQMGPIADFINESQWANLTRCLTSRHRDILRLRFESGRSYSEIGRLFGIRPNRVMSIVRQSIKRILSSVRVAA</sequence>
<evidence type="ECO:0000259" key="5">
    <source>
        <dbReference type="Pfam" id="PF04545"/>
    </source>
</evidence>
<dbReference type="SUPFAM" id="SSF88659">
    <property type="entry name" value="Sigma3 and sigma4 domains of RNA polymerase sigma factors"/>
    <property type="match status" value="1"/>
</dbReference>
<evidence type="ECO:0000313" key="7">
    <source>
        <dbReference type="Proteomes" id="UP000464378"/>
    </source>
</evidence>
<dbReference type="GO" id="GO:0006352">
    <property type="term" value="P:DNA-templated transcription initiation"/>
    <property type="evidence" value="ECO:0007669"/>
    <property type="project" value="InterPro"/>
</dbReference>
<evidence type="ECO:0000256" key="1">
    <source>
        <dbReference type="ARBA" id="ARBA00023015"/>
    </source>
</evidence>